<evidence type="ECO:0000259" key="6">
    <source>
        <dbReference type="PROSITE" id="PS50268"/>
    </source>
</evidence>
<dbReference type="Gene3D" id="2.60.40.60">
    <property type="entry name" value="Cadherins"/>
    <property type="match status" value="1"/>
</dbReference>
<feature type="domain" description="Cadherin" evidence="6">
    <location>
        <begin position="6"/>
        <end position="110"/>
    </location>
</feature>
<comment type="subcellular location">
    <subcellularLocation>
        <location evidence="1">Membrane</location>
    </subcellularLocation>
</comment>
<dbReference type="PANTHER" id="PTHR24027">
    <property type="entry name" value="CADHERIN-23"/>
    <property type="match status" value="1"/>
</dbReference>
<dbReference type="GO" id="GO:0007156">
    <property type="term" value="P:homophilic cell adhesion via plasma membrane adhesion molecules"/>
    <property type="evidence" value="ECO:0007669"/>
    <property type="project" value="InterPro"/>
</dbReference>
<keyword evidence="2" id="KW-0677">Repeat</keyword>
<feature type="non-terminal residue" evidence="7">
    <location>
        <position position="1"/>
    </location>
</feature>
<dbReference type="SMART" id="SM00112">
    <property type="entry name" value="CA"/>
    <property type="match status" value="1"/>
</dbReference>
<evidence type="ECO:0000256" key="1">
    <source>
        <dbReference type="ARBA" id="ARBA00004370"/>
    </source>
</evidence>
<dbReference type="SUPFAM" id="SSF49313">
    <property type="entry name" value="Cadherin-like"/>
    <property type="match status" value="1"/>
</dbReference>
<dbReference type="CDD" id="cd11304">
    <property type="entry name" value="Cadherin_repeat"/>
    <property type="match status" value="1"/>
</dbReference>
<gene>
    <name evidence="7" type="ORF">MNBD_GAMMA13-57</name>
</gene>
<dbReference type="InterPro" id="IPR002126">
    <property type="entry name" value="Cadherin-like_dom"/>
</dbReference>
<reference evidence="7" key="1">
    <citation type="submission" date="2018-06" db="EMBL/GenBank/DDBJ databases">
        <authorList>
            <person name="Zhirakovskaya E."/>
        </authorList>
    </citation>
    <scope>NUCLEOTIDE SEQUENCE</scope>
</reference>
<evidence type="ECO:0000313" key="7">
    <source>
        <dbReference type="EMBL" id="VAW76349.1"/>
    </source>
</evidence>
<dbReference type="AlphaFoldDB" id="A0A3B0YPS8"/>
<feature type="compositionally biased region" description="Basic and acidic residues" evidence="5">
    <location>
        <begin position="318"/>
        <end position="333"/>
    </location>
</feature>
<feature type="region of interest" description="Disordered" evidence="5">
    <location>
        <begin position="179"/>
        <end position="199"/>
    </location>
</feature>
<dbReference type="Pfam" id="PF00028">
    <property type="entry name" value="Cadherin"/>
    <property type="match status" value="1"/>
</dbReference>
<evidence type="ECO:0000256" key="5">
    <source>
        <dbReference type="SAM" id="MobiDB-lite"/>
    </source>
</evidence>
<dbReference type="EMBL" id="UOFK01000093">
    <property type="protein sequence ID" value="VAW76349.1"/>
    <property type="molecule type" value="Genomic_DNA"/>
</dbReference>
<dbReference type="PROSITE" id="PS50268">
    <property type="entry name" value="CADHERIN_2"/>
    <property type="match status" value="1"/>
</dbReference>
<dbReference type="GO" id="GO:0005509">
    <property type="term" value="F:calcium ion binding"/>
    <property type="evidence" value="ECO:0007669"/>
    <property type="project" value="InterPro"/>
</dbReference>
<evidence type="ECO:0000256" key="2">
    <source>
        <dbReference type="ARBA" id="ARBA00022737"/>
    </source>
</evidence>
<dbReference type="InterPro" id="IPR015919">
    <property type="entry name" value="Cadherin-like_sf"/>
</dbReference>
<accession>A0A3B0YPS8</accession>
<organism evidence="7">
    <name type="scientific">hydrothermal vent metagenome</name>
    <dbReference type="NCBI Taxonomy" id="652676"/>
    <lineage>
        <taxon>unclassified sequences</taxon>
        <taxon>metagenomes</taxon>
        <taxon>ecological metagenomes</taxon>
    </lineage>
</organism>
<keyword evidence="3" id="KW-0106">Calcium</keyword>
<evidence type="ECO:0000256" key="3">
    <source>
        <dbReference type="ARBA" id="ARBA00022837"/>
    </source>
</evidence>
<feature type="region of interest" description="Disordered" evidence="5">
    <location>
        <begin position="288"/>
        <end position="333"/>
    </location>
</feature>
<name>A0A3B0YPS8_9ZZZZ</name>
<dbReference type="GO" id="GO:0016477">
    <property type="term" value="P:cell migration"/>
    <property type="evidence" value="ECO:0007669"/>
    <property type="project" value="TreeGrafter"/>
</dbReference>
<sequence>VNDAPLVNDLSFSINENSANGTLVGTVPASDQDIADTLTYSITNGNDSGAFVINTATGEITVNDSSQLDFENSPGFSLTVQVTDMAGDNATAAITINLNDLSDTPLIPSVDNPNSGTPLPPPLIPVPGLVNIPPEIQTPPLALEPFVVTGGGGSHGNLGMPATAVEPVLIPEPVVQAQIPTNSPASTPEPVDSAQRPETLERTLQQAVNSSRSSDALWLSLERMNNEMDGSQLAHPLLMAATRGIVWTFSAGFLTWMLRAGSLLATALSSMPMWRWIDPLPILPVKRRERDKRKKKMQAEAEQEARAYSGMAAVLDGTDNKTEKTRSREDGAP</sequence>
<evidence type="ECO:0000256" key="4">
    <source>
        <dbReference type="ARBA" id="ARBA00023136"/>
    </source>
</evidence>
<dbReference type="PANTHER" id="PTHR24027:SF438">
    <property type="entry name" value="CADHERIN 23"/>
    <property type="match status" value="1"/>
</dbReference>
<dbReference type="GO" id="GO:0008013">
    <property type="term" value="F:beta-catenin binding"/>
    <property type="evidence" value="ECO:0007669"/>
    <property type="project" value="TreeGrafter"/>
</dbReference>
<dbReference type="GO" id="GO:0045296">
    <property type="term" value="F:cadherin binding"/>
    <property type="evidence" value="ECO:0007669"/>
    <property type="project" value="TreeGrafter"/>
</dbReference>
<dbReference type="InterPro" id="IPR039808">
    <property type="entry name" value="Cadherin"/>
</dbReference>
<protein>
    <recommendedName>
        <fullName evidence="6">Cadherin domain-containing protein</fullName>
    </recommendedName>
</protein>
<keyword evidence="4" id="KW-0472">Membrane</keyword>
<proteinExistence type="predicted"/>
<dbReference type="GO" id="GO:0016342">
    <property type="term" value="C:catenin complex"/>
    <property type="evidence" value="ECO:0007669"/>
    <property type="project" value="TreeGrafter"/>
</dbReference>